<dbReference type="AlphaFoldDB" id="A0A6J8F4Q6"/>
<proteinExistence type="predicted"/>
<evidence type="ECO:0000259" key="2">
    <source>
        <dbReference type="Pfam" id="PF12248"/>
    </source>
</evidence>
<dbReference type="OrthoDB" id="2142040at2759"/>
<organism evidence="3 4">
    <name type="scientific">Mytilus coruscus</name>
    <name type="common">Sea mussel</name>
    <dbReference type="NCBI Taxonomy" id="42192"/>
    <lineage>
        <taxon>Eukaryota</taxon>
        <taxon>Metazoa</taxon>
        <taxon>Spiralia</taxon>
        <taxon>Lophotrochozoa</taxon>
        <taxon>Mollusca</taxon>
        <taxon>Bivalvia</taxon>
        <taxon>Autobranchia</taxon>
        <taxon>Pteriomorphia</taxon>
        <taxon>Mytilida</taxon>
        <taxon>Mytiloidea</taxon>
        <taxon>Mytilidae</taxon>
        <taxon>Mytilinae</taxon>
        <taxon>Mytilus</taxon>
    </lineage>
</organism>
<dbReference type="EMBL" id="CACVKT020010438">
    <property type="protein sequence ID" value="CAC5426635.1"/>
    <property type="molecule type" value="Genomic_DNA"/>
</dbReference>
<reference evidence="3 4" key="1">
    <citation type="submission" date="2020-06" db="EMBL/GenBank/DDBJ databases">
        <authorList>
            <person name="Li R."/>
            <person name="Bekaert M."/>
        </authorList>
    </citation>
    <scope>NUCLEOTIDE SEQUENCE [LARGE SCALE GENOMIC DNA]</scope>
    <source>
        <strain evidence="4">wild</strain>
    </source>
</reference>
<dbReference type="Pfam" id="PF12248">
    <property type="entry name" value="Methyltransf_FA"/>
    <property type="match status" value="2"/>
</dbReference>
<name>A0A6J8F4Q6_MYTCO</name>
<keyword evidence="1" id="KW-0472">Membrane</keyword>
<evidence type="ECO:0000313" key="4">
    <source>
        <dbReference type="Proteomes" id="UP000507470"/>
    </source>
</evidence>
<keyword evidence="1" id="KW-1133">Transmembrane helix</keyword>
<evidence type="ECO:0000256" key="1">
    <source>
        <dbReference type="SAM" id="Phobius"/>
    </source>
</evidence>
<dbReference type="PANTHER" id="PTHR36695">
    <property type="entry name" value="AGAP008648-PA"/>
    <property type="match status" value="1"/>
</dbReference>
<feature type="transmembrane region" description="Helical" evidence="1">
    <location>
        <begin position="533"/>
        <end position="557"/>
    </location>
</feature>
<accession>A0A6J8F4Q6</accession>
<keyword evidence="4" id="KW-1185">Reference proteome</keyword>
<dbReference type="PANTHER" id="PTHR36695:SF12">
    <property type="entry name" value="AGAP008648-PA"/>
    <property type="match status" value="1"/>
</dbReference>
<protein>
    <recommendedName>
        <fullName evidence="2">Farnesoic acid O-methyl transferase domain-containing protein</fullName>
    </recommendedName>
</protein>
<dbReference type="InterPro" id="IPR022041">
    <property type="entry name" value="Methyltransf_FA"/>
</dbReference>
<feature type="domain" description="Farnesoic acid O-methyl transferase" evidence="2">
    <location>
        <begin position="24"/>
        <end position="147"/>
    </location>
</feature>
<gene>
    <name evidence="3" type="ORF">MCOR_58324</name>
</gene>
<feature type="domain" description="Farnesoic acid O-methyl transferase" evidence="2">
    <location>
        <begin position="224"/>
        <end position="347"/>
    </location>
</feature>
<dbReference type="Proteomes" id="UP000507470">
    <property type="component" value="Unassembled WGS sequence"/>
</dbReference>
<sequence length="563" mass="62764">MNVSNDLESKFSLLNEQPFLSSEQTSLIFSVKTCNHARIILTNNYTLRPAYIAVIGKQFTNSKIRKCIDIDTACKDLMGRFKDNDTLSCEEFRSFWISWNETIRIGKGDVVGLFPMVISKKSPFFDIQFIGLLTASGSRDRWIFDKAKLSFDINEDLICNETDSSTSITTVLTVQDITKDTTKQTNAGHMGTAVYICTETRTHNLTFPFSYSLLNKQPILISEQTSLVFSVRACKHVRIILAENDTFRRPSLEAIIGKWFTKSRIKQCSDFSCSDSNQMDWVEENDMLSCEEFRTFWLSWNGSVNIGRGNVVGLYPFIISNTSPSFNVQFIGVLTGSGSSDRWTFDKGKLSFEINEDLICNNTETNTSMTTVSAMQSISMETTQHTATGTSTTTVAGKHVISMQTKYDRETIASRTTVSATQSISLATTNYTATSKSTTTISSTQGIPKETTKLTNTGIMVTAPCICPCAKVTEENPFAYLIGLNLSKTELIEELRDHLESLTKEIKIDVKSTSASKRKKISAPDRRASAKTIGYAGVLIITTLLSLILVPDIITFLKKIKRN</sequence>
<evidence type="ECO:0000313" key="3">
    <source>
        <dbReference type="EMBL" id="CAC5426635.1"/>
    </source>
</evidence>
<keyword evidence="1" id="KW-0812">Transmembrane</keyword>